<evidence type="ECO:0000313" key="4">
    <source>
        <dbReference type="EMBL" id="AEM40470.1"/>
    </source>
</evidence>
<dbReference type="InterPro" id="IPR003439">
    <property type="entry name" value="ABC_transporter-like_ATP-bd"/>
</dbReference>
<dbReference type="Proteomes" id="UP000000692">
    <property type="component" value="Chromosome"/>
</dbReference>
<dbReference type="eggNOG" id="COG1131">
    <property type="taxonomic scope" value="Bacteria"/>
</dbReference>
<organism evidence="4 5">
    <name type="scientific">Ketogulonicigenium vulgare (strain WSH-001)</name>
    <dbReference type="NCBI Taxonomy" id="759362"/>
    <lineage>
        <taxon>Bacteria</taxon>
        <taxon>Pseudomonadati</taxon>
        <taxon>Pseudomonadota</taxon>
        <taxon>Alphaproteobacteria</taxon>
        <taxon>Rhodobacterales</taxon>
        <taxon>Roseobacteraceae</taxon>
        <taxon>Ketogulonicigenium</taxon>
    </lineage>
</organism>
<dbReference type="AlphaFoldDB" id="F9Y434"/>
<dbReference type="InterPro" id="IPR003593">
    <property type="entry name" value="AAA+_ATPase"/>
</dbReference>
<dbReference type="KEGG" id="kvl:KVU_0631"/>
<reference evidence="4 5" key="1">
    <citation type="journal article" date="2011" name="J. Bacteriol.">
        <title>Complete genome sequence of the industrial strain Ketogulonicigenium vulgare WSH-001.</title>
        <authorList>
            <person name="Liu L."/>
            <person name="Li Y."/>
            <person name="Zhang J."/>
            <person name="Zhou Z."/>
            <person name="Liu J."/>
            <person name="Li X."/>
            <person name="Zhou J."/>
            <person name="Du G."/>
            <person name="Wang L."/>
            <person name="Chen J."/>
        </authorList>
    </citation>
    <scope>NUCLEOTIDE SEQUENCE [LARGE SCALE GENOMIC DNA]</scope>
    <source>
        <strain evidence="4 5">WSH-001</strain>
    </source>
</reference>
<protein>
    <submittedName>
        <fullName evidence="4">ABC-type multidrug transport system ATPase component-like protein</fullName>
    </submittedName>
</protein>
<keyword evidence="2" id="KW-0067">ATP-binding</keyword>
<proteinExistence type="predicted"/>
<dbReference type="PROSITE" id="PS50893">
    <property type="entry name" value="ABC_TRANSPORTER_2"/>
    <property type="match status" value="1"/>
</dbReference>
<accession>F9Y434</accession>
<dbReference type="OrthoDB" id="9778547at2"/>
<dbReference type="PATRIC" id="fig|759362.5.peg.660"/>
<dbReference type="HOGENOM" id="CLU_000604_1_2_5"/>
<keyword evidence="5" id="KW-1185">Reference proteome</keyword>
<dbReference type="SMART" id="SM00382">
    <property type="entry name" value="AAA"/>
    <property type="match status" value="1"/>
</dbReference>
<sequence>MSKPTADVAGIAYALRDVTVEYGRTVALDHLSLQVARGTWMSVLGRNGAGKSSLIKLLATLLQPTFGQVELDGINVARKPGLARRHLGYVPQSGSLDGRLTVRENLEFFAAMQGLRGGARRSAIDQALAPFDAFADRLVAQLSTGQKRRVEVARALMHDPDIVILDEATAGIDAQSRQAIWDSLQQMRQTRRVTVIMTSHFIEEIGQTDRCCILHKGQLLGEWATPDLLRDYGGQFYRMTAKDAAAQDALLAALPGAAIDPTSGDVVVTLTQHDPALLALIAAHSARLHVTPAPLDRAIVEATARLAR</sequence>
<evidence type="ECO:0000313" key="5">
    <source>
        <dbReference type="Proteomes" id="UP000000692"/>
    </source>
</evidence>
<keyword evidence="1" id="KW-0547">Nucleotide-binding</keyword>
<dbReference type="Gene3D" id="3.40.50.300">
    <property type="entry name" value="P-loop containing nucleotide triphosphate hydrolases"/>
    <property type="match status" value="1"/>
</dbReference>
<dbReference type="GO" id="GO:0016887">
    <property type="term" value="F:ATP hydrolysis activity"/>
    <property type="evidence" value="ECO:0007669"/>
    <property type="project" value="InterPro"/>
</dbReference>
<evidence type="ECO:0000256" key="2">
    <source>
        <dbReference type="ARBA" id="ARBA00022840"/>
    </source>
</evidence>
<dbReference type="Pfam" id="PF00005">
    <property type="entry name" value="ABC_tran"/>
    <property type="match status" value="1"/>
</dbReference>
<dbReference type="PANTHER" id="PTHR43038">
    <property type="entry name" value="ATP-BINDING CASSETTE, SUB-FAMILY H, MEMBER 1"/>
    <property type="match status" value="1"/>
</dbReference>
<dbReference type="SUPFAM" id="SSF52540">
    <property type="entry name" value="P-loop containing nucleoside triphosphate hydrolases"/>
    <property type="match status" value="1"/>
</dbReference>
<dbReference type="RefSeq" id="WP_013383923.1">
    <property type="nucleotide sequence ID" value="NC_017384.1"/>
</dbReference>
<feature type="domain" description="ABC transporter" evidence="3">
    <location>
        <begin position="13"/>
        <end position="241"/>
    </location>
</feature>
<evidence type="ECO:0000259" key="3">
    <source>
        <dbReference type="PROSITE" id="PS50893"/>
    </source>
</evidence>
<dbReference type="PANTHER" id="PTHR43038:SF3">
    <property type="entry name" value="ABC TRANSPORTER G FAMILY MEMBER 20 ISOFORM X1"/>
    <property type="match status" value="1"/>
</dbReference>
<name>F9Y434_KETVW</name>
<dbReference type="InterPro" id="IPR027417">
    <property type="entry name" value="P-loop_NTPase"/>
</dbReference>
<dbReference type="GO" id="GO:0005524">
    <property type="term" value="F:ATP binding"/>
    <property type="evidence" value="ECO:0007669"/>
    <property type="project" value="UniProtKB-KW"/>
</dbReference>
<dbReference type="EMBL" id="CP002018">
    <property type="protein sequence ID" value="AEM40470.1"/>
    <property type="molecule type" value="Genomic_DNA"/>
</dbReference>
<evidence type="ECO:0000256" key="1">
    <source>
        <dbReference type="ARBA" id="ARBA00022741"/>
    </source>
</evidence>
<gene>
    <name evidence="4" type="primary">ccmA</name>
    <name evidence="4" type="ordered locus">KVU_0631</name>
</gene>